<proteinExistence type="predicted"/>
<dbReference type="EMBL" id="MU005779">
    <property type="protein sequence ID" value="KAF2705375.1"/>
    <property type="molecule type" value="Genomic_DNA"/>
</dbReference>
<gene>
    <name evidence="1" type="ORF">K504DRAFT_506316</name>
</gene>
<reference evidence="1" key="1">
    <citation type="journal article" date="2020" name="Stud. Mycol.">
        <title>101 Dothideomycetes genomes: a test case for predicting lifestyles and emergence of pathogens.</title>
        <authorList>
            <person name="Haridas S."/>
            <person name="Albert R."/>
            <person name="Binder M."/>
            <person name="Bloem J."/>
            <person name="Labutti K."/>
            <person name="Salamov A."/>
            <person name="Andreopoulos B."/>
            <person name="Baker S."/>
            <person name="Barry K."/>
            <person name="Bills G."/>
            <person name="Bluhm B."/>
            <person name="Cannon C."/>
            <person name="Castanera R."/>
            <person name="Culley D."/>
            <person name="Daum C."/>
            <person name="Ezra D."/>
            <person name="Gonzalez J."/>
            <person name="Henrissat B."/>
            <person name="Kuo A."/>
            <person name="Liang C."/>
            <person name="Lipzen A."/>
            <person name="Lutzoni F."/>
            <person name="Magnuson J."/>
            <person name="Mondo S."/>
            <person name="Nolan M."/>
            <person name="Ohm R."/>
            <person name="Pangilinan J."/>
            <person name="Park H.-J."/>
            <person name="Ramirez L."/>
            <person name="Alfaro M."/>
            <person name="Sun H."/>
            <person name="Tritt A."/>
            <person name="Yoshinaga Y."/>
            <person name="Zwiers L.-H."/>
            <person name="Turgeon B."/>
            <person name="Goodwin S."/>
            <person name="Spatafora J."/>
            <person name="Crous P."/>
            <person name="Grigoriev I."/>
        </authorList>
    </citation>
    <scope>NUCLEOTIDE SEQUENCE</scope>
    <source>
        <strain evidence="1">CBS 279.74</strain>
    </source>
</reference>
<accession>A0A6G1JYN9</accession>
<dbReference type="Proteomes" id="UP000799428">
    <property type="component" value="Unassembled WGS sequence"/>
</dbReference>
<name>A0A6G1JYN9_9PLEO</name>
<evidence type="ECO:0000313" key="1">
    <source>
        <dbReference type="EMBL" id="KAF2705375.1"/>
    </source>
</evidence>
<protein>
    <submittedName>
        <fullName evidence="1">Uncharacterized protein</fullName>
    </submittedName>
</protein>
<organism evidence="1 2">
    <name type="scientific">Pleomassaria siparia CBS 279.74</name>
    <dbReference type="NCBI Taxonomy" id="1314801"/>
    <lineage>
        <taxon>Eukaryota</taxon>
        <taxon>Fungi</taxon>
        <taxon>Dikarya</taxon>
        <taxon>Ascomycota</taxon>
        <taxon>Pezizomycotina</taxon>
        <taxon>Dothideomycetes</taxon>
        <taxon>Pleosporomycetidae</taxon>
        <taxon>Pleosporales</taxon>
        <taxon>Pleomassariaceae</taxon>
        <taxon>Pleomassaria</taxon>
    </lineage>
</organism>
<sequence>MAAQYGLFEDVASTKAGTSAHCLWGARLGASAVVAIDNLSALSLLLPFTTQHYTTLHYTTPHYTTPHHTSPHFTHTTHHYDRIVITKALQPCRLWIVNSDLRPHSPPAPTHLAGTQPQFAAETNILDLSRAAPKRMHVRIIPRHLPSASIPGCFIPPTLNRDFTN</sequence>
<dbReference type="AlphaFoldDB" id="A0A6G1JYN9"/>
<keyword evidence="2" id="KW-1185">Reference proteome</keyword>
<evidence type="ECO:0000313" key="2">
    <source>
        <dbReference type="Proteomes" id="UP000799428"/>
    </source>
</evidence>